<dbReference type="InterPro" id="IPR002156">
    <property type="entry name" value="RNaseH_domain"/>
</dbReference>
<sequence>MLLNQLSVTRPSIWHSALKYKHVRDKLLSLQRGFAIKIIKGFRTVNTINAIALARLTPIHIKINELAIIETTKLTGTSKYLPTDISLDTPSKPEERLHPSRRKIIHYQEANNAQEVNQILLENTHHIYTDGSRHDEKVGGAFVVYCPNGKIITRKLKAVFQAELKAIEQACVWLADKHIPNAAILTDSKSGLQEIGNPNSTNQIVTNIHRMLDNHSLSVNFIWVKAHTGIAGNEAADLAAKAAATSHNVPILIKFPISFVRKLAQQDSKVASEQFYQDNMKDVLERRRFLYMLSCGELYDL</sequence>
<dbReference type="GO" id="GO:0003676">
    <property type="term" value="F:nucleic acid binding"/>
    <property type="evidence" value="ECO:0007669"/>
    <property type="project" value="InterPro"/>
</dbReference>
<protein>
    <recommendedName>
        <fullName evidence="2">ribonuclease H</fullName>
        <ecNumber evidence="2">3.1.26.4</ecNumber>
    </recommendedName>
</protein>
<gene>
    <name evidence="8" type="ORF">PAPOLLO_LOCUS27407</name>
</gene>
<dbReference type="CDD" id="cd09276">
    <property type="entry name" value="Rnase_HI_RT_non_LTR"/>
    <property type="match status" value="1"/>
</dbReference>
<evidence type="ECO:0000256" key="1">
    <source>
        <dbReference type="ARBA" id="ARBA00000077"/>
    </source>
</evidence>
<evidence type="ECO:0000313" key="9">
    <source>
        <dbReference type="Proteomes" id="UP000691718"/>
    </source>
</evidence>
<dbReference type="OrthoDB" id="411871at2759"/>
<accession>A0A8S3YDI0</accession>
<evidence type="ECO:0000256" key="6">
    <source>
        <dbReference type="ARBA" id="ARBA00022801"/>
    </source>
</evidence>
<evidence type="ECO:0000313" key="8">
    <source>
        <dbReference type="EMBL" id="CAG5058077.1"/>
    </source>
</evidence>
<keyword evidence="5" id="KW-0255">Endonuclease</keyword>
<keyword evidence="6" id="KW-0378">Hydrolase</keyword>
<dbReference type="Proteomes" id="UP000691718">
    <property type="component" value="Unassembled WGS sequence"/>
</dbReference>
<dbReference type="Pfam" id="PF00075">
    <property type="entry name" value="RNase_H"/>
    <property type="match status" value="1"/>
</dbReference>
<name>A0A8S3YDI0_PARAO</name>
<evidence type="ECO:0000259" key="7">
    <source>
        <dbReference type="PROSITE" id="PS50879"/>
    </source>
</evidence>
<keyword evidence="3" id="KW-0540">Nuclease</keyword>
<comment type="caution">
    <text evidence="8">The sequence shown here is derived from an EMBL/GenBank/DDBJ whole genome shotgun (WGS) entry which is preliminary data.</text>
</comment>
<evidence type="ECO:0000256" key="4">
    <source>
        <dbReference type="ARBA" id="ARBA00022723"/>
    </source>
</evidence>
<organism evidence="8 9">
    <name type="scientific">Parnassius apollo</name>
    <name type="common">Apollo butterfly</name>
    <name type="synonym">Papilio apollo</name>
    <dbReference type="NCBI Taxonomy" id="110799"/>
    <lineage>
        <taxon>Eukaryota</taxon>
        <taxon>Metazoa</taxon>
        <taxon>Ecdysozoa</taxon>
        <taxon>Arthropoda</taxon>
        <taxon>Hexapoda</taxon>
        <taxon>Insecta</taxon>
        <taxon>Pterygota</taxon>
        <taxon>Neoptera</taxon>
        <taxon>Endopterygota</taxon>
        <taxon>Lepidoptera</taxon>
        <taxon>Glossata</taxon>
        <taxon>Ditrysia</taxon>
        <taxon>Papilionoidea</taxon>
        <taxon>Papilionidae</taxon>
        <taxon>Parnassiinae</taxon>
        <taxon>Parnassini</taxon>
        <taxon>Parnassius</taxon>
        <taxon>Parnassius</taxon>
    </lineage>
</organism>
<evidence type="ECO:0000256" key="5">
    <source>
        <dbReference type="ARBA" id="ARBA00022759"/>
    </source>
</evidence>
<dbReference type="EMBL" id="CAJQZP010001654">
    <property type="protein sequence ID" value="CAG5058077.1"/>
    <property type="molecule type" value="Genomic_DNA"/>
</dbReference>
<dbReference type="PANTHER" id="PTHR10642:SF26">
    <property type="entry name" value="RIBONUCLEASE H1"/>
    <property type="match status" value="1"/>
</dbReference>
<proteinExistence type="predicted"/>
<comment type="catalytic activity">
    <reaction evidence="1">
        <text>Endonucleolytic cleavage to 5'-phosphomonoester.</text>
        <dbReference type="EC" id="3.1.26.4"/>
    </reaction>
</comment>
<reference evidence="8" key="1">
    <citation type="submission" date="2021-04" db="EMBL/GenBank/DDBJ databases">
        <authorList>
            <person name="Tunstrom K."/>
        </authorList>
    </citation>
    <scope>NUCLEOTIDE SEQUENCE</scope>
</reference>
<dbReference type="AlphaFoldDB" id="A0A8S3YDI0"/>
<dbReference type="GO" id="GO:0046872">
    <property type="term" value="F:metal ion binding"/>
    <property type="evidence" value="ECO:0007669"/>
    <property type="project" value="UniProtKB-KW"/>
</dbReference>
<dbReference type="InterPro" id="IPR050092">
    <property type="entry name" value="RNase_H"/>
</dbReference>
<evidence type="ECO:0000256" key="2">
    <source>
        <dbReference type="ARBA" id="ARBA00012180"/>
    </source>
</evidence>
<keyword evidence="4" id="KW-0479">Metal-binding</keyword>
<evidence type="ECO:0000256" key="3">
    <source>
        <dbReference type="ARBA" id="ARBA00022722"/>
    </source>
</evidence>
<dbReference type="PROSITE" id="PS50879">
    <property type="entry name" value="RNASE_H_1"/>
    <property type="match status" value="1"/>
</dbReference>
<dbReference type="GO" id="GO:0043137">
    <property type="term" value="P:DNA replication, removal of RNA primer"/>
    <property type="evidence" value="ECO:0007669"/>
    <property type="project" value="TreeGrafter"/>
</dbReference>
<dbReference type="GO" id="GO:0004523">
    <property type="term" value="F:RNA-DNA hybrid ribonuclease activity"/>
    <property type="evidence" value="ECO:0007669"/>
    <property type="project" value="UniProtKB-EC"/>
</dbReference>
<dbReference type="PANTHER" id="PTHR10642">
    <property type="entry name" value="RIBONUCLEASE H1"/>
    <property type="match status" value="1"/>
</dbReference>
<keyword evidence="9" id="KW-1185">Reference proteome</keyword>
<dbReference type="EC" id="3.1.26.4" evidence="2"/>
<feature type="domain" description="RNase H type-1" evidence="7">
    <location>
        <begin position="121"/>
        <end position="245"/>
    </location>
</feature>